<evidence type="ECO:0000313" key="15">
    <source>
        <dbReference type="EMBL" id="RAI78266.1"/>
    </source>
</evidence>
<dbReference type="Gene3D" id="3.90.1150.10">
    <property type="entry name" value="Aspartate Aminotransferase, domain 1"/>
    <property type="match status" value="1"/>
</dbReference>
<evidence type="ECO:0000259" key="14">
    <source>
        <dbReference type="Pfam" id="PF00155"/>
    </source>
</evidence>
<dbReference type="Proteomes" id="UP000249016">
    <property type="component" value="Unassembled WGS sequence"/>
</dbReference>
<dbReference type="Gene3D" id="3.40.640.10">
    <property type="entry name" value="Type I PLP-dependent aspartate aminotransferase-like (Major domain)"/>
    <property type="match status" value="1"/>
</dbReference>
<feature type="domain" description="Aminotransferase class I/classII large" evidence="14">
    <location>
        <begin position="45"/>
        <end position="352"/>
    </location>
</feature>
<keyword evidence="10 12" id="KW-0368">Histidine biosynthesis</keyword>
<dbReference type="PANTHER" id="PTHR42885">
    <property type="entry name" value="HISTIDINOL-PHOSPHATE AMINOTRANSFERASE-RELATED"/>
    <property type="match status" value="1"/>
</dbReference>
<dbReference type="NCBIfam" id="TIGR01141">
    <property type="entry name" value="hisC"/>
    <property type="match status" value="1"/>
</dbReference>
<dbReference type="InterPro" id="IPR001917">
    <property type="entry name" value="Aminotrans_II_pyridoxalP_BS"/>
</dbReference>
<keyword evidence="9 12" id="KW-0663">Pyridoxal phosphate</keyword>
<reference evidence="15 16" key="1">
    <citation type="submission" date="2018-06" db="EMBL/GenBank/DDBJ databases">
        <title>Spirosoma sp. HMF3257 Genome sequencing and assembly.</title>
        <authorList>
            <person name="Kang H."/>
            <person name="Cha I."/>
            <person name="Kim H."/>
            <person name="Kang J."/>
            <person name="Joh K."/>
        </authorList>
    </citation>
    <scope>NUCLEOTIDE SEQUENCE [LARGE SCALE GENOMIC DNA]</scope>
    <source>
        <strain evidence="15 16">HMF3257</strain>
    </source>
</reference>
<comment type="subunit">
    <text evidence="5 12">Homodimer.</text>
</comment>
<dbReference type="CDD" id="cd00609">
    <property type="entry name" value="AAT_like"/>
    <property type="match status" value="1"/>
</dbReference>
<dbReference type="Pfam" id="PF00155">
    <property type="entry name" value="Aminotran_1_2"/>
    <property type="match status" value="1"/>
</dbReference>
<evidence type="ECO:0000256" key="9">
    <source>
        <dbReference type="ARBA" id="ARBA00022898"/>
    </source>
</evidence>
<evidence type="ECO:0000256" key="3">
    <source>
        <dbReference type="ARBA" id="ARBA00005189"/>
    </source>
</evidence>
<evidence type="ECO:0000256" key="5">
    <source>
        <dbReference type="ARBA" id="ARBA00011738"/>
    </source>
</evidence>
<evidence type="ECO:0000256" key="2">
    <source>
        <dbReference type="ARBA" id="ARBA00005011"/>
    </source>
</evidence>
<dbReference type="HAMAP" id="MF_01023">
    <property type="entry name" value="HisC_aminotrans_2"/>
    <property type="match status" value="1"/>
</dbReference>
<accession>A0A327NW59</accession>
<evidence type="ECO:0000256" key="4">
    <source>
        <dbReference type="ARBA" id="ARBA00007970"/>
    </source>
</evidence>
<comment type="pathway">
    <text evidence="2 12">Amino-acid biosynthesis; L-histidine biosynthesis; L-histidine from 5-phospho-alpha-D-ribose 1-diphosphate: step 7/9.</text>
</comment>
<comment type="pathway">
    <text evidence="3">Lipid metabolism.</text>
</comment>
<comment type="catalytic activity">
    <reaction evidence="11 12">
        <text>L-histidinol phosphate + 2-oxoglutarate = 3-(imidazol-4-yl)-2-oxopropyl phosphate + L-glutamate</text>
        <dbReference type="Rhea" id="RHEA:23744"/>
        <dbReference type="ChEBI" id="CHEBI:16810"/>
        <dbReference type="ChEBI" id="CHEBI:29985"/>
        <dbReference type="ChEBI" id="CHEBI:57766"/>
        <dbReference type="ChEBI" id="CHEBI:57980"/>
        <dbReference type="EC" id="2.6.1.9"/>
    </reaction>
</comment>
<dbReference type="EMBL" id="QLII01000001">
    <property type="protein sequence ID" value="RAI78266.1"/>
    <property type="molecule type" value="Genomic_DNA"/>
</dbReference>
<dbReference type="InterPro" id="IPR005861">
    <property type="entry name" value="HisP_aminotrans"/>
</dbReference>
<dbReference type="AlphaFoldDB" id="A0A327NW59"/>
<keyword evidence="8 12" id="KW-0808">Transferase</keyword>
<organism evidence="15 16">
    <name type="scientific">Spirosoma telluris</name>
    <dbReference type="NCBI Taxonomy" id="2183553"/>
    <lineage>
        <taxon>Bacteria</taxon>
        <taxon>Pseudomonadati</taxon>
        <taxon>Bacteroidota</taxon>
        <taxon>Cytophagia</taxon>
        <taxon>Cytophagales</taxon>
        <taxon>Cytophagaceae</taxon>
        <taxon>Spirosoma</taxon>
    </lineage>
</organism>
<sequence length="382" mass="42256">MQSFNLNNLLRPHILTLTPYSSARDEYTGKVGVFLDANENPIGSTTDTGDYNRYPDPHQWAIKQRLAPIKGVRPEQIFLGNGSDEPIDLLVRATCTPGGPTHRKDNLLIMPPTYGMYEVSAAVNDVELIKVPLTPDFQVDTDAVLAAIRPNTKLIWLCSPNNPSGNLLQADAIRTILEAADHSLVIVDEAYIDFADTPSWTTELDNYPNLVVLQTFSKAWGLAALRLGMCFASEELIQVLNKIKPPYNISAPTQMLALDALNHEAEKNEMVRQILTERQFLAEKLRSLPSVQVIHPSDANFLLVQFNDAKGIFEHLIEQQVIVRDRSKVKLCGGCLRISVGTRSENERLIAVLQTMNSAQPVPNLPLGTGDEATKPQLVSNA</sequence>
<feature type="region of interest" description="Disordered" evidence="13">
    <location>
        <begin position="361"/>
        <end position="382"/>
    </location>
</feature>
<evidence type="ECO:0000256" key="8">
    <source>
        <dbReference type="ARBA" id="ARBA00022679"/>
    </source>
</evidence>
<proteinExistence type="inferred from homology"/>
<dbReference type="EC" id="2.6.1.9" evidence="12"/>
<dbReference type="PANTHER" id="PTHR42885:SF2">
    <property type="entry name" value="HISTIDINOL-PHOSPHATE AMINOTRANSFERASE"/>
    <property type="match status" value="1"/>
</dbReference>
<dbReference type="GO" id="GO:0000105">
    <property type="term" value="P:L-histidine biosynthetic process"/>
    <property type="evidence" value="ECO:0007669"/>
    <property type="project" value="UniProtKB-UniRule"/>
</dbReference>
<dbReference type="SUPFAM" id="SSF53383">
    <property type="entry name" value="PLP-dependent transferases"/>
    <property type="match status" value="1"/>
</dbReference>
<evidence type="ECO:0000256" key="7">
    <source>
        <dbReference type="ARBA" id="ARBA00022605"/>
    </source>
</evidence>
<comment type="similarity">
    <text evidence="4 12">Belongs to the class-II pyridoxal-phosphate-dependent aminotransferase family. Histidinol-phosphate aminotransferase subfamily.</text>
</comment>
<keyword evidence="7 12" id="KW-0028">Amino-acid biosynthesis</keyword>
<dbReference type="InterPro" id="IPR015422">
    <property type="entry name" value="PyrdxlP-dep_Trfase_small"/>
</dbReference>
<evidence type="ECO:0000256" key="6">
    <source>
        <dbReference type="ARBA" id="ARBA00022576"/>
    </source>
</evidence>
<keyword evidence="16" id="KW-1185">Reference proteome</keyword>
<evidence type="ECO:0000256" key="1">
    <source>
        <dbReference type="ARBA" id="ARBA00001933"/>
    </source>
</evidence>
<dbReference type="GO" id="GO:0030170">
    <property type="term" value="F:pyridoxal phosphate binding"/>
    <property type="evidence" value="ECO:0007669"/>
    <property type="project" value="InterPro"/>
</dbReference>
<protein>
    <recommendedName>
        <fullName evidence="12">Histidinol-phosphate aminotransferase</fullName>
        <ecNumber evidence="12">2.6.1.9</ecNumber>
    </recommendedName>
    <alternativeName>
        <fullName evidence="12">Imidazole acetol-phosphate transaminase</fullName>
    </alternativeName>
</protein>
<dbReference type="GO" id="GO:0004400">
    <property type="term" value="F:histidinol-phosphate transaminase activity"/>
    <property type="evidence" value="ECO:0007669"/>
    <property type="project" value="UniProtKB-UniRule"/>
</dbReference>
<evidence type="ECO:0000313" key="16">
    <source>
        <dbReference type="Proteomes" id="UP000249016"/>
    </source>
</evidence>
<dbReference type="InterPro" id="IPR004839">
    <property type="entry name" value="Aminotransferase_I/II_large"/>
</dbReference>
<name>A0A327NW59_9BACT</name>
<comment type="cofactor">
    <cofactor evidence="1 12">
        <name>pyridoxal 5'-phosphate</name>
        <dbReference type="ChEBI" id="CHEBI:597326"/>
    </cofactor>
</comment>
<feature type="modified residue" description="N6-(pyridoxal phosphate)lysine" evidence="12">
    <location>
        <position position="218"/>
    </location>
</feature>
<keyword evidence="6 12" id="KW-0032">Aminotransferase</keyword>
<dbReference type="InterPro" id="IPR015424">
    <property type="entry name" value="PyrdxlP-dep_Trfase"/>
</dbReference>
<evidence type="ECO:0000256" key="11">
    <source>
        <dbReference type="ARBA" id="ARBA00047481"/>
    </source>
</evidence>
<gene>
    <name evidence="12 15" type="primary">hisC</name>
    <name evidence="15" type="ORF">HMF3257_36940</name>
</gene>
<comment type="caution">
    <text evidence="15">The sequence shown here is derived from an EMBL/GenBank/DDBJ whole genome shotgun (WGS) entry which is preliminary data.</text>
</comment>
<dbReference type="UniPathway" id="UPA00031">
    <property type="reaction ID" value="UER00012"/>
</dbReference>
<dbReference type="OrthoDB" id="9813612at2"/>
<evidence type="ECO:0000256" key="10">
    <source>
        <dbReference type="ARBA" id="ARBA00023102"/>
    </source>
</evidence>
<dbReference type="InterPro" id="IPR015421">
    <property type="entry name" value="PyrdxlP-dep_Trfase_major"/>
</dbReference>
<dbReference type="RefSeq" id="WP_111349885.1">
    <property type="nucleotide sequence ID" value="NZ_QLII01000001.1"/>
</dbReference>
<evidence type="ECO:0000256" key="12">
    <source>
        <dbReference type="HAMAP-Rule" id="MF_01023"/>
    </source>
</evidence>
<dbReference type="PROSITE" id="PS00599">
    <property type="entry name" value="AA_TRANSFER_CLASS_2"/>
    <property type="match status" value="1"/>
</dbReference>
<evidence type="ECO:0000256" key="13">
    <source>
        <dbReference type="SAM" id="MobiDB-lite"/>
    </source>
</evidence>